<protein>
    <submittedName>
        <fullName evidence="1">Uncharacterized protein</fullName>
    </submittedName>
</protein>
<dbReference type="AlphaFoldDB" id="A0A2V2X9W5"/>
<dbReference type="VEuPathDB" id="TriTrypDB:C4B63_4g335"/>
<dbReference type="OrthoDB" id="276757at2759"/>
<reference evidence="1 2" key="1">
    <citation type="journal article" date="2018" name="Microb. Genom.">
        <title>Expanding an expanded genome: long-read sequencing of Trypanosoma cruzi.</title>
        <authorList>
            <person name="Berna L."/>
            <person name="Rodriguez M."/>
            <person name="Chiribao M.L."/>
            <person name="Parodi-Talice A."/>
            <person name="Pita S."/>
            <person name="Rijo G."/>
            <person name="Alvarez-Valin F."/>
            <person name="Robello C."/>
        </authorList>
    </citation>
    <scope>NUCLEOTIDE SEQUENCE [LARGE SCALE GENOMIC DNA]</scope>
    <source>
        <strain evidence="1 2">TCC</strain>
    </source>
</reference>
<dbReference type="EMBL" id="PRFC01000018">
    <property type="protein sequence ID" value="PWV17541.1"/>
    <property type="molecule type" value="Genomic_DNA"/>
</dbReference>
<comment type="caution">
    <text evidence="1">The sequence shown here is derived from an EMBL/GenBank/DDBJ whole genome shotgun (WGS) entry which is preliminary data.</text>
</comment>
<dbReference type="VEuPathDB" id="TriTrypDB:TcCLB.511277.390"/>
<sequence length="196" mass="22349">MLQRTLRRFSAGGGDLFPTSKKAAHLEPSWMMERQVPPPPGRGKCYVDVTRPSVRSKWQATQPEVHAVALTQMDAPCSLQDLAIRRPSRRSVAATLAGVNGILNHKPKTAENNIAMANIAEKNRSESRMKTRDYTGHKQPARFRTGWETKTDVVELSEWMYTRIHNHRKLHNDNRKGYEKEKMIWETAPTTSTSKN</sequence>
<dbReference type="OMA" id="RDFMAHK"/>
<dbReference type="VEuPathDB" id="TriTrypDB:TcCL_NonESM01243"/>
<dbReference type="VEuPathDB" id="TriTrypDB:BCY84_18715"/>
<dbReference type="VEuPathDB" id="TriTrypDB:TcBrA4_0084490"/>
<dbReference type="Proteomes" id="UP000246078">
    <property type="component" value="Unassembled WGS sequence"/>
</dbReference>
<evidence type="ECO:0000313" key="2">
    <source>
        <dbReference type="Proteomes" id="UP000246078"/>
    </source>
</evidence>
<evidence type="ECO:0000313" key="1">
    <source>
        <dbReference type="EMBL" id="PWV17541.1"/>
    </source>
</evidence>
<dbReference type="VEuPathDB" id="TriTrypDB:C3747_18g201"/>
<dbReference type="VEuPathDB" id="TriTrypDB:TcG_05898"/>
<name>A0A2V2X9W5_TRYCR</name>
<proteinExistence type="predicted"/>
<accession>A0A2V2X9W5</accession>
<organism evidence="1 2">
    <name type="scientific">Trypanosoma cruzi</name>
    <dbReference type="NCBI Taxonomy" id="5693"/>
    <lineage>
        <taxon>Eukaryota</taxon>
        <taxon>Discoba</taxon>
        <taxon>Euglenozoa</taxon>
        <taxon>Kinetoplastea</taxon>
        <taxon>Metakinetoplastina</taxon>
        <taxon>Trypanosomatida</taxon>
        <taxon>Trypanosomatidae</taxon>
        <taxon>Trypanosoma</taxon>
        <taxon>Schizotrypanum</taxon>
    </lineage>
</organism>
<gene>
    <name evidence="1" type="ORF">C3747_18g201</name>
</gene>